<evidence type="ECO:0000256" key="2">
    <source>
        <dbReference type="ARBA" id="ARBA00022475"/>
    </source>
</evidence>
<dbReference type="InterPro" id="IPR020846">
    <property type="entry name" value="MFS_dom"/>
</dbReference>
<dbReference type="InterPro" id="IPR011701">
    <property type="entry name" value="MFS"/>
</dbReference>
<dbReference type="PANTHER" id="PTHR43124">
    <property type="entry name" value="PURINE EFFLUX PUMP PBUE"/>
    <property type="match status" value="1"/>
</dbReference>
<dbReference type="InterPro" id="IPR001958">
    <property type="entry name" value="Tet-R_TetA/multi-R_MdtG-like"/>
</dbReference>
<proteinExistence type="predicted"/>
<dbReference type="InterPro" id="IPR005828">
    <property type="entry name" value="MFS_sugar_transport-like"/>
</dbReference>
<feature type="transmembrane region" description="Helical" evidence="6">
    <location>
        <begin position="20"/>
        <end position="41"/>
    </location>
</feature>
<dbReference type="EMBL" id="JAHCLR010000017">
    <property type="protein sequence ID" value="MBS9534041.1"/>
    <property type="molecule type" value="Genomic_DNA"/>
</dbReference>
<dbReference type="SUPFAM" id="SSF103473">
    <property type="entry name" value="MFS general substrate transporter"/>
    <property type="match status" value="1"/>
</dbReference>
<feature type="transmembrane region" description="Helical" evidence="6">
    <location>
        <begin position="62"/>
        <end position="81"/>
    </location>
</feature>
<dbReference type="InterPro" id="IPR050189">
    <property type="entry name" value="MFS_Efflux_Transporters"/>
</dbReference>
<reference evidence="8 9" key="1">
    <citation type="submission" date="2021-05" db="EMBL/GenBank/DDBJ databases">
        <title>Mycobacterium acidophilum sp. nov., an extremely acid-tolerant member of the genus Mycobacterium.</title>
        <authorList>
            <person name="Xia J."/>
        </authorList>
    </citation>
    <scope>NUCLEOTIDE SEQUENCE [LARGE SCALE GENOMIC DNA]</scope>
    <source>
        <strain evidence="8 9">M1</strain>
    </source>
</reference>
<feature type="transmembrane region" description="Helical" evidence="6">
    <location>
        <begin position="151"/>
        <end position="169"/>
    </location>
</feature>
<feature type="transmembrane region" description="Helical" evidence="6">
    <location>
        <begin position="121"/>
        <end position="145"/>
    </location>
</feature>
<keyword evidence="2" id="KW-1003">Cell membrane</keyword>
<keyword evidence="3 6" id="KW-0812">Transmembrane</keyword>
<organism evidence="8 9">
    <name type="scientific">Mycolicibacter acidiphilus</name>
    <dbReference type="NCBI Taxonomy" id="2835306"/>
    <lineage>
        <taxon>Bacteria</taxon>
        <taxon>Bacillati</taxon>
        <taxon>Actinomycetota</taxon>
        <taxon>Actinomycetes</taxon>
        <taxon>Mycobacteriales</taxon>
        <taxon>Mycobacteriaceae</taxon>
        <taxon>Mycolicibacter</taxon>
    </lineage>
</organism>
<evidence type="ECO:0000256" key="6">
    <source>
        <dbReference type="SAM" id="Phobius"/>
    </source>
</evidence>
<dbReference type="Proteomes" id="UP001519535">
    <property type="component" value="Unassembled WGS sequence"/>
</dbReference>
<feature type="transmembrane region" description="Helical" evidence="6">
    <location>
        <begin position="352"/>
        <end position="371"/>
    </location>
</feature>
<dbReference type="Gene3D" id="1.20.1720.10">
    <property type="entry name" value="Multidrug resistance protein D"/>
    <property type="match status" value="1"/>
</dbReference>
<dbReference type="CDD" id="cd17325">
    <property type="entry name" value="MFS_MdtG_SLC18_like"/>
    <property type="match status" value="1"/>
</dbReference>
<keyword evidence="4 6" id="KW-1133">Transmembrane helix</keyword>
<feature type="transmembrane region" description="Helical" evidence="6">
    <location>
        <begin position="200"/>
        <end position="222"/>
    </location>
</feature>
<evidence type="ECO:0000256" key="4">
    <source>
        <dbReference type="ARBA" id="ARBA00022989"/>
    </source>
</evidence>
<dbReference type="Pfam" id="PF07690">
    <property type="entry name" value="MFS_1"/>
    <property type="match status" value="1"/>
</dbReference>
<evidence type="ECO:0000313" key="9">
    <source>
        <dbReference type="Proteomes" id="UP001519535"/>
    </source>
</evidence>
<feature type="transmembrane region" description="Helical" evidence="6">
    <location>
        <begin position="87"/>
        <end position="109"/>
    </location>
</feature>
<feature type="transmembrane region" description="Helical" evidence="6">
    <location>
        <begin position="228"/>
        <end position="252"/>
    </location>
</feature>
<comment type="subcellular location">
    <subcellularLocation>
        <location evidence="1">Cell membrane</location>
        <topology evidence="1">Multi-pass membrane protein</topology>
    </subcellularLocation>
</comment>
<evidence type="ECO:0000256" key="3">
    <source>
        <dbReference type="ARBA" id="ARBA00022692"/>
    </source>
</evidence>
<dbReference type="InterPro" id="IPR036259">
    <property type="entry name" value="MFS_trans_sf"/>
</dbReference>
<dbReference type="PRINTS" id="PR01035">
    <property type="entry name" value="TCRTETA"/>
</dbReference>
<dbReference type="PROSITE" id="PS50850">
    <property type="entry name" value="MFS"/>
    <property type="match status" value="1"/>
</dbReference>
<feature type="transmembrane region" description="Helical" evidence="6">
    <location>
        <begin position="264"/>
        <end position="293"/>
    </location>
</feature>
<evidence type="ECO:0000259" key="7">
    <source>
        <dbReference type="PROSITE" id="PS50850"/>
    </source>
</evidence>
<gene>
    <name evidence="8" type="ORF">KIH27_10640</name>
</gene>
<name>A0ABS5RIE7_9MYCO</name>
<dbReference type="Pfam" id="PF00083">
    <property type="entry name" value="Sugar_tr"/>
    <property type="match status" value="1"/>
</dbReference>
<keyword evidence="9" id="KW-1185">Reference proteome</keyword>
<sequence>MGANTLIALGYGVVSPVLPAYARHFGVSISAATFVITAFALMRLCCAPGSGILVQRLGERRVYVAGLLIVSSSTAACAFAQTYWQLLAFRALSGVGSTMFFIASLGLMIRISPPDARGRIAGMFATAFLLGTVCGPVLGSLTAGFGLSAPFLIYGSVLLVSATVVFVSLRNSELAAPAATGAPTVALRTALAHRAYRSALLSNFATGWSVFGMRVALVPLFVTEILGRGAAVAGLALATIAIGNVCAVLPSGHLSDRIGRRGPLIAGLAVSAVATALLGVTSSLPLFLAAAYLTGLASGMYGAPQQAVIADIIGNQARAGTAVATYQMMADLGSIIGSLTVGQIAQHLSFEWSFAVSGAVLLTAAIGWVLAPETRTTDSTARDVA</sequence>
<evidence type="ECO:0000313" key="8">
    <source>
        <dbReference type="EMBL" id="MBS9534041.1"/>
    </source>
</evidence>
<evidence type="ECO:0000256" key="5">
    <source>
        <dbReference type="ARBA" id="ARBA00023136"/>
    </source>
</evidence>
<protein>
    <submittedName>
        <fullName evidence="8">MFS transporter</fullName>
    </submittedName>
</protein>
<dbReference type="Gene3D" id="1.20.1250.20">
    <property type="entry name" value="MFS general substrate transporter like domains"/>
    <property type="match status" value="1"/>
</dbReference>
<feature type="domain" description="Major facilitator superfamily (MFS) profile" evidence="7">
    <location>
        <begin position="1"/>
        <end position="375"/>
    </location>
</feature>
<comment type="caution">
    <text evidence="8">The sequence shown here is derived from an EMBL/GenBank/DDBJ whole genome shotgun (WGS) entry which is preliminary data.</text>
</comment>
<evidence type="ECO:0000256" key="1">
    <source>
        <dbReference type="ARBA" id="ARBA00004651"/>
    </source>
</evidence>
<accession>A0ABS5RIE7</accession>
<keyword evidence="5 6" id="KW-0472">Membrane</keyword>
<dbReference type="PANTHER" id="PTHR43124:SF3">
    <property type="entry name" value="CHLORAMPHENICOL EFFLUX PUMP RV0191"/>
    <property type="match status" value="1"/>
</dbReference>